<dbReference type="InterPro" id="IPR013216">
    <property type="entry name" value="Methyltransf_11"/>
</dbReference>
<dbReference type="RefSeq" id="WP_406789833.1">
    <property type="nucleotide sequence ID" value="NZ_JBJIAA010000027.1"/>
</dbReference>
<gene>
    <name evidence="2" type="ORF">ACJDT4_22430</name>
</gene>
<evidence type="ECO:0000313" key="2">
    <source>
        <dbReference type="EMBL" id="MFL0253166.1"/>
    </source>
</evidence>
<dbReference type="InterPro" id="IPR029063">
    <property type="entry name" value="SAM-dependent_MTases_sf"/>
</dbReference>
<keyword evidence="2" id="KW-0808">Transferase</keyword>
<dbReference type="EC" id="2.1.1.64" evidence="2"/>
<protein>
    <submittedName>
        <fullName evidence="2">Class I SAM-dependent methyltransferase</fullName>
        <ecNumber evidence="2">2.1.1.222</ecNumber>
        <ecNumber evidence="2">2.1.1.64</ecNumber>
    </submittedName>
</protein>
<dbReference type="SUPFAM" id="SSF53335">
    <property type="entry name" value="S-adenosyl-L-methionine-dependent methyltransferases"/>
    <property type="match status" value="1"/>
</dbReference>
<keyword evidence="2" id="KW-0489">Methyltransferase</keyword>
<dbReference type="PANTHER" id="PTHR43861:SF1">
    <property type="entry name" value="TRANS-ACONITATE 2-METHYLTRANSFERASE"/>
    <property type="match status" value="1"/>
</dbReference>
<accession>A0ABW8TLK9</accession>
<evidence type="ECO:0000259" key="1">
    <source>
        <dbReference type="Pfam" id="PF08241"/>
    </source>
</evidence>
<dbReference type="GO" id="GO:0061542">
    <property type="term" value="F:3-demethylubiquinol 3-O-methyltransferase activity"/>
    <property type="evidence" value="ECO:0007669"/>
    <property type="project" value="UniProtKB-EC"/>
</dbReference>
<evidence type="ECO:0000313" key="3">
    <source>
        <dbReference type="Proteomes" id="UP001623592"/>
    </source>
</evidence>
<dbReference type="CDD" id="cd02440">
    <property type="entry name" value="AdoMet_MTases"/>
    <property type="match status" value="1"/>
</dbReference>
<reference evidence="2 3" key="1">
    <citation type="submission" date="2024-11" db="EMBL/GenBank/DDBJ databases">
        <authorList>
            <person name="Heng Y.C."/>
            <person name="Lim A.C.H."/>
            <person name="Lee J.K.Y."/>
            <person name="Kittelmann S."/>
        </authorList>
    </citation>
    <scope>NUCLEOTIDE SEQUENCE [LARGE SCALE GENOMIC DNA]</scope>
    <source>
        <strain evidence="2 3">WILCCON 0114</strain>
    </source>
</reference>
<comment type="caution">
    <text evidence="2">The sequence shown here is derived from an EMBL/GenBank/DDBJ whole genome shotgun (WGS) entry which is preliminary data.</text>
</comment>
<name>A0ABW8TLK9_9CLOT</name>
<keyword evidence="3" id="KW-1185">Reference proteome</keyword>
<organism evidence="2 3">
    <name type="scientific">Clostridium neuense</name>
    <dbReference type="NCBI Taxonomy" id="1728934"/>
    <lineage>
        <taxon>Bacteria</taxon>
        <taxon>Bacillati</taxon>
        <taxon>Bacillota</taxon>
        <taxon>Clostridia</taxon>
        <taxon>Eubacteriales</taxon>
        <taxon>Clostridiaceae</taxon>
        <taxon>Clostridium</taxon>
    </lineage>
</organism>
<dbReference type="EMBL" id="JBJIAA010000027">
    <property type="protein sequence ID" value="MFL0253166.1"/>
    <property type="molecule type" value="Genomic_DNA"/>
</dbReference>
<dbReference type="GO" id="GO:0032259">
    <property type="term" value="P:methylation"/>
    <property type="evidence" value="ECO:0007669"/>
    <property type="project" value="UniProtKB-KW"/>
</dbReference>
<dbReference type="Proteomes" id="UP001623592">
    <property type="component" value="Unassembled WGS sequence"/>
</dbReference>
<dbReference type="EC" id="2.1.1.222" evidence="2"/>
<sequence length="223" mass="25487">MNSKFKIDSVWENYKLHITKEYGFIDLSISPFVIKANDTLLKHNCKKAIDLGCGNGRHSLYLNSLGFDVYASDIDCSKIIKNTKKLNLSNLTIREHSFTAIPYDDDFFDVVLCTSTLHHAILSDIKQGINEVYRTLKPKSYFVFDFLSTLDTSYGIGTEIEKNTFIGSRTGEENIPHHYADENELKALLNNFSFANINKSIYSFYDSKNNQYSSRVFDVIAVK</sequence>
<proteinExistence type="predicted"/>
<dbReference type="Pfam" id="PF08241">
    <property type="entry name" value="Methyltransf_11"/>
    <property type="match status" value="1"/>
</dbReference>
<dbReference type="Gene3D" id="3.40.50.150">
    <property type="entry name" value="Vaccinia Virus protein VP39"/>
    <property type="match status" value="1"/>
</dbReference>
<dbReference type="GO" id="GO:0102208">
    <property type="term" value="F:2-polyprenyl-6-hydroxyphenol methylase activity"/>
    <property type="evidence" value="ECO:0007669"/>
    <property type="project" value="UniProtKB-EC"/>
</dbReference>
<feature type="domain" description="Methyltransferase type 11" evidence="1">
    <location>
        <begin position="50"/>
        <end position="144"/>
    </location>
</feature>
<dbReference type="PANTHER" id="PTHR43861">
    <property type="entry name" value="TRANS-ACONITATE 2-METHYLTRANSFERASE-RELATED"/>
    <property type="match status" value="1"/>
</dbReference>